<accession>A0A7S1I5R9</accession>
<feature type="compositionally biased region" description="Polar residues" evidence="1">
    <location>
        <begin position="439"/>
        <end position="449"/>
    </location>
</feature>
<feature type="compositionally biased region" description="Low complexity" evidence="1">
    <location>
        <begin position="203"/>
        <end position="221"/>
    </location>
</feature>
<organism evidence="2">
    <name type="scientific">Eutreptiella gymnastica</name>
    <dbReference type="NCBI Taxonomy" id="73025"/>
    <lineage>
        <taxon>Eukaryota</taxon>
        <taxon>Discoba</taxon>
        <taxon>Euglenozoa</taxon>
        <taxon>Euglenida</taxon>
        <taxon>Spirocuta</taxon>
        <taxon>Euglenophyceae</taxon>
        <taxon>Eutreptiales</taxon>
        <taxon>Eutreptiaceae</taxon>
        <taxon>Eutreptiella</taxon>
    </lineage>
</organism>
<feature type="region of interest" description="Disordered" evidence="1">
    <location>
        <begin position="520"/>
        <end position="623"/>
    </location>
</feature>
<name>A0A7S1I5R9_9EUGL</name>
<evidence type="ECO:0000256" key="1">
    <source>
        <dbReference type="SAM" id="MobiDB-lite"/>
    </source>
</evidence>
<dbReference type="AlphaFoldDB" id="A0A7S1I5R9"/>
<feature type="compositionally biased region" description="Low complexity" evidence="1">
    <location>
        <begin position="469"/>
        <end position="480"/>
    </location>
</feature>
<sequence length="667" mass="71848">MLTTSALDKQAELWGSPILQDLVFGFWSTLPKSKNLLQEAVYRWIYHKAYWKVVQNGTWAECLRMADAEWLADRNKPLKPPGIEVLSHGEEPDSGCGDEGMQFAHFYDSVFTIIDIWCKDDTEDSYEAFARSLLKYLEREARICDIWKLNSDCVVLSDEDDAEWDMAVKQEDSDCSPDLKHRRTGTSTRQPSRGSPIPRAVRSCTPSPSPGSASSSIPHPSHTGGDLQARSVHSPQGSLQRPKERHASRSRSPLTRNRPRIVSGSAPPSSSSGALRDSLVSLRPPDIPGPDIIVEYVCGGDDGITAWGQEQVLIGTSAWTHPQSPPSFEVGTGMGRDGGSQAAVRPVPVHQAWRAKETDDAQGDAEDARASPGPRPQRVTSAPQPMLRGPGQGVSRSPSPGRVLELPGSGLQPTLTGDPAQRHPLGGRLSLSRPRSPAPISQRSPSLSPLQGPIKSPKQMIAHRCLSSGPDMDPGDGIPPLELGPSWCYPTIELEPERSRSPVGPALSGNLKVLGVQVHGHQPLSSRSSPGPSLGMGLPTSDVDQTRAPDLGPNGRRPGSRRTSNTSPNPNLNPRPDQAFPNAASPDPRGARPSTPSRSPVLRLSTRGTPSPMRDPSPSPARLQSRLQQLLEDNFRCLYAGLPSTAIAEAADKEPTACNSGIVDLDL</sequence>
<reference evidence="2" key="1">
    <citation type="submission" date="2021-01" db="EMBL/GenBank/DDBJ databases">
        <authorList>
            <person name="Corre E."/>
            <person name="Pelletier E."/>
            <person name="Niang G."/>
            <person name="Scheremetjew M."/>
            <person name="Finn R."/>
            <person name="Kale V."/>
            <person name="Holt S."/>
            <person name="Cochrane G."/>
            <person name="Meng A."/>
            <person name="Brown T."/>
            <person name="Cohen L."/>
        </authorList>
    </citation>
    <scope>NUCLEOTIDE SEQUENCE</scope>
    <source>
        <strain evidence="2">NIES-381</strain>
    </source>
</reference>
<feature type="region of interest" description="Disordered" evidence="1">
    <location>
        <begin position="462"/>
        <end position="481"/>
    </location>
</feature>
<evidence type="ECO:0000313" key="2">
    <source>
        <dbReference type="EMBL" id="CAD9001949.1"/>
    </source>
</evidence>
<feature type="compositionally biased region" description="Low complexity" evidence="1">
    <location>
        <begin position="263"/>
        <end position="274"/>
    </location>
</feature>
<gene>
    <name evidence="2" type="ORF">EGYM00392_LOCUS13032</name>
</gene>
<proteinExistence type="predicted"/>
<protein>
    <submittedName>
        <fullName evidence="2">Uncharacterized protein</fullName>
    </submittedName>
</protein>
<dbReference type="EMBL" id="HBGA01035765">
    <property type="protein sequence ID" value="CAD9001949.1"/>
    <property type="molecule type" value="Transcribed_RNA"/>
</dbReference>
<feature type="compositionally biased region" description="Low complexity" evidence="1">
    <location>
        <begin position="562"/>
        <end position="576"/>
    </location>
</feature>
<feature type="compositionally biased region" description="Low complexity" evidence="1">
    <location>
        <begin position="523"/>
        <end position="541"/>
    </location>
</feature>
<feature type="region of interest" description="Disordered" evidence="1">
    <location>
        <begin position="168"/>
        <end position="283"/>
    </location>
</feature>
<feature type="region of interest" description="Disordered" evidence="1">
    <location>
        <begin position="318"/>
        <end position="455"/>
    </location>
</feature>